<feature type="zinc finger region" description="C3H1-type" evidence="5">
    <location>
        <begin position="156"/>
        <end position="179"/>
    </location>
</feature>
<evidence type="ECO:0000256" key="1">
    <source>
        <dbReference type="ARBA" id="ARBA00022723"/>
    </source>
</evidence>
<dbReference type="Gene3D" id="3.30.1370.210">
    <property type="match status" value="1"/>
</dbReference>
<dbReference type="PROSITE" id="PS50103">
    <property type="entry name" value="ZF_C3H1"/>
    <property type="match status" value="1"/>
</dbReference>
<dbReference type="PANTHER" id="PTHR14493:SF44">
    <property type="entry name" value="ZINC FINGER CCCH DOMAIN-CONTAINING PROTEIN 10"/>
    <property type="match status" value="1"/>
</dbReference>
<dbReference type="EMBL" id="CP097502">
    <property type="protein sequence ID" value="URD72910.1"/>
    <property type="molecule type" value="Genomic_DNA"/>
</dbReference>
<dbReference type="GO" id="GO:0003677">
    <property type="term" value="F:DNA binding"/>
    <property type="evidence" value="ECO:0007669"/>
    <property type="project" value="UniProtKB-KW"/>
</dbReference>
<dbReference type="InterPro" id="IPR045234">
    <property type="entry name" value="Unkempt-like"/>
</dbReference>
<feature type="region of interest" description="Disordered" evidence="6">
    <location>
        <begin position="1"/>
        <end position="77"/>
    </location>
</feature>
<evidence type="ECO:0000256" key="3">
    <source>
        <dbReference type="ARBA" id="ARBA00022833"/>
    </source>
</evidence>
<keyword evidence="2 5" id="KW-0863">Zinc-finger</keyword>
<evidence type="ECO:0000256" key="2">
    <source>
        <dbReference type="ARBA" id="ARBA00022771"/>
    </source>
</evidence>
<dbReference type="InterPro" id="IPR000571">
    <property type="entry name" value="Znf_CCCH"/>
</dbReference>
<evidence type="ECO:0000256" key="6">
    <source>
        <dbReference type="SAM" id="MobiDB-lite"/>
    </source>
</evidence>
<dbReference type="OrthoDB" id="410307at2759"/>
<proteinExistence type="predicted"/>
<sequence>MSSSSPPTGFDIRAACVSPDPSLFRSMNPNPALRFEATSRKPPMEPGEGSDRGPPTWSLPADPTAATQQYTGPSSGLPPCLPGEARFAALQRFLPRNNDVSVATDSYSSDEFRMYVFKVRPCPRALSHDWTDCPFLHPGEKARRRDPRRFHYSCVPCPDFRQSGACSCGDACQLSHGIFETWLHPARYRTRTCKDGSACRRRVCFFAHCPDQLRIILRPRTSPVTMAPAPMWPPVSRVVEDEVAAKLANMQLSTAGPGLLPSFWTAANVSEETADEASGSSAYEYTEEEEAAEFGYRWCSKRTEKSRLDAIDVDLRKSGDGLQVENTQSGEQNPVAVVAAAAATET</sequence>
<organism evidence="8 10">
    <name type="scientific">Musa troglodytarum</name>
    <name type="common">fe'i banana</name>
    <dbReference type="NCBI Taxonomy" id="320322"/>
    <lineage>
        <taxon>Eukaryota</taxon>
        <taxon>Viridiplantae</taxon>
        <taxon>Streptophyta</taxon>
        <taxon>Embryophyta</taxon>
        <taxon>Tracheophyta</taxon>
        <taxon>Spermatophyta</taxon>
        <taxon>Magnoliopsida</taxon>
        <taxon>Liliopsida</taxon>
        <taxon>Zingiberales</taxon>
        <taxon>Musaceae</taxon>
        <taxon>Musa</taxon>
    </lineage>
</organism>
<protein>
    <recommendedName>
        <fullName evidence="7">C3H1-type domain-containing protein</fullName>
    </recommendedName>
</protein>
<keyword evidence="10" id="KW-1185">Reference proteome</keyword>
<evidence type="ECO:0000259" key="7">
    <source>
        <dbReference type="PROSITE" id="PS50103"/>
    </source>
</evidence>
<accession>A0A9E7E9B2</accession>
<keyword evidence="4" id="KW-0238">DNA-binding</keyword>
<dbReference type="AlphaFoldDB" id="A0A9E7E9B2"/>
<dbReference type="EMBL" id="CP097502">
    <property type="protein sequence ID" value="URD76177.1"/>
    <property type="molecule type" value="Genomic_DNA"/>
</dbReference>
<evidence type="ECO:0000256" key="4">
    <source>
        <dbReference type="ARBA" id="ARBA00023125"/>
    </source>
</evidence>
<dbReference type="Pfam" id="PF25512">
    <property type="entry name" value="zf-CCCH_AtC3H23"/>
    <property type="match status" value="1"/>
</dbReference>
<dbReference type="InterPro" id="IPR057444">
    <property type="entry name" value="Znf-CCCH_AtC3H23-like"/>
</dbReference>
<keyword evidence="1 5" id="KW-0479">Metal-binding</keyword>
<feature type="domain" description="C3H1-type" evidence="7">
    <location>
        <begin position="156"/>
        <end position="179"/>
    </location>
</feature>
<dbReference type="Proteomes" id="UP001055439">
    <property type="component" value="Chromosome 1"/>
</dbReference>
<keyword evidence="3 5" id="KW-0862">Zinc</keyword>
<dbReference type="GO" id="GO:0008270">
    <property type="term" value="F:zinc ion binding"/>
    <property type="evidence" value="ECO:0007669"/>
    <property type="project" value="UniProtKB-KW"/>
</dbReference>
<dbReference type="SMART" id="SM00356">
    <property type="entry name" value="ZnF_C3H1"/>
    <property type="match status" value="2"/>
</dbReference>
<dbReference type="PANTHER" id="PTHR14493">
    <property type="entry name" value="UNKEMPT FAMILY MEMBER"/>
    <property type="match status" value="1"/>
</dbReference>
<evidence type="ECO:0000256" key="5">
    <source>
        <dbReference type="PROSITE-ProRule" id="PRU00723"/>
    </source>
</evidence>
<name>A0A9E7E9B2_9LILI</name>
<evidence type="ECO:0000313" key="9">
    <source>
        <dbReference type="EMBL" id="URD76177.1"/>
    </source>
</evidence>
<gene>
    <name evidence="8" type="ORF">MUK42_07721</name>
    <name evidence="9" type="ORF">MUK42_36535</name>
</gene>
<evidence type="ECO:0000313" key="10">
    <source>
        <dbReference type="Proteomes" id="UP001055439"/>
    </source>
</evidence>
<evidence type="ECO:0000313" key="8">
    <source>
        <dbReference type="EMBL" id="URD72910.1"/>
    </source>
</evidence>
<reference evidence="8" key="1">
    <citation type="submission" date="2022-05" db="EMBL/GenBank/DDBJ databases">
        <title>The Musa troglodytarum L. genome provides insights into the mechanism of non-climacteric behaviour and enrichment of carotenoids.</title>
        <authorList>
            <person name="Wang J."/>
        </authorList>
    </citation>
    <scope>NUCLEOTIDE SEQUENCE</scope>
    <source>
        <tissue evidence="8">Leaf</tissue>
    </source>
</reference>